<feature type="transmembrane region" description="Helical" evidence="5">
    <location>
        <begin position="141"/>
        <end position="160"/>
    </location>
</feature>
<evidence type="ECO:0000256" key="5">
    <source>
        <dbReference type="SAM" id="Phobius"/>
    </source>
</evidence>
<feature type="transmembrane region" description="Helical" evidence="5">
    <location>
        <begin position="21"/>
        <end position="43"/>
    </location>
</feature>
<dbReference type="GO" id="GO:0016020">
    <property type="term" value="C:membrane"/>
    <property type="evidence" value="ECO:0007669"/>
    <property type="project" value="UniProtKB-SubCell"/>
</dbReference>
<evidence type="ECO:0000313" key="7">
    <source>
        <dbReference type="Proteomes" id="UP001208570"/>
    </source>
</evidence>
<dbReference type="SUPFAM" id="SSF103473">
    <property type="entry name" value="MFS general substrate transporter"/>
    <property type="match status" value="1"/>
</dbReference>
<dbReference type="AlphaFoldDB" id="A0AAD9J4U7"/>
<reference evidence="6" key="1">
    <citation type="journal article" date="2023" name="Mol. Biol. Evol.">
        <title>Third-Generation Sequencing Reveals the Adaptive Role of the Epigenome in Three Deep-Sea Polychaetes.</title>
        <authorList>
            <person name="Perez M."/>
            <person name="Aroh O."/>
            <person name="Sun Y."/>
            <person name="Lan Y."/>
            <person name="Juniper S.K."/>
            <person name="Young C.R."/>
            <person name="Angers B."/>
            <person name="Qian P.Y."/>
        </authorList>
    </citation>
    <scope>NUCLEOTIDE SEQUENCE</scope>
    <source>
        <strain evidence="6">P08H-3</strain>
    </source>
</reference>
<keyword evidence="3 5" id="KW-1133">Transmembrane helix</keyword>
<dbReference type="Gene3D" id="1.20.1250.20">
    <property type="entry name" value="MFS general substrate transporter like domains"/>
    <property type="match status" value="1"/>
</dbReference>
<name>A0AAD9J4U7_9ANNE</name>
<dbReference type="PANTHER" id="PTHR10924:SF6">
    <property type="entry name" value="SOLUTE CARRIER FAMILY 49 MEMBER A3"/>
    <property type="match status" value="1"/>
</dbReference>
<feature type="transmembrane region" description="Helical" evidence="5">
    <location>
        <begin position="167"/>
        <end position="186"/>
    </location>
</feature>
<evidence type="ECO:0000256" key="3">
    <source>
        <dbReference type="ARBA" id="ARBA00022989"/>
    </source>
</evidence>
<protein>
    <submittedName>
        <fullName evidence="6">Uncharacterized protein</fullName>
    </submittedName>
</protein>
<organism evidence="6 7">
    <name type="scientific">Paralvinella palmiformis</name>
    <dbReference type="NCBI Taxonomy" id="53620"/>
    <lineage>
        <taxon>Eukaryota</taxon>
        <taxon>Metazoa</taxon>
        <taxon>Spiralia</taxon>
        <taxon>Lophotrochozoa</taxon>
        <taxon>Annelida</taxon>
        <taxon>Polychaeta</taxon>
        <taxon>Sedentaria</taxon>
        <taxon>Canalipalpata</taxon>
        <taxon>Terebellida</taxon>
        <taxon>Terebelliformia</taxon>
        <taxon>Alvinellidae</taxon>
        <taxon>Paralvinella</taxon>
    </lineage>
</organism>
<evidence type="ECO:0000313" key="6">
    <source>
        <dbReference type="EMBL" id="KAK2146158.1"/>
    </source>
</evidence>
<comment type="caution">
    <text evidence="6">The sequence shown here is derived from an EMBL/GenBank/DDBJ whole genome shotgun (WGS) entry which is preliminary data.</text>
</comment>
<dbReference type="InterPro" id="IPR036259">
    <property type="entry name" value="MFS_trans_sf"/>
</dbReference>
<comment type="subcellular location">
    <subcellularLocation>
        <location evidence="1">Membrane</location>
        <topology evidence="1">Multi-pass membrane protein</topology>
    </subcellularLocation>
</comment>
<accession>A0AAD9J4U7</accession>
<keyword evidence="2 5" id="KW-0812">Transmembrane</keyword>
<feature type="transmembrane region" description="Helical" evidence="5">
    <location>
        <begin position="104"/>
        <end position="121"/>
    </location>
</feature>
<keyword evidence="7" id="KW-1185">Reference proteome</keyword>
<sequence>MLVEQTAKAIKVKKLISSNGITHNIMANPVGIMIGNILSPIIVKQADDIPFMLYVYTIPAGIGMLSATFGICHSLPPSPPTSSAASTPESFILGMKQIFYNKSYWVLTTAFGMEVALFTVANSLLEQILCPLGYSDKFVGLNNALMIGIGLLGATCAAVYADRTKKFVEVAKCGLSLSVVSFIGFLL</sequence>
<dbReference type="Proteomes" id="UP001208570">
    <property type="component" value="Unassembled WGS sequence"/>
</dbReference>
<evidence type="ECO:0000256" key="1">
    <source>
        <dbReference type="ARBA" id="ARBA00004141"/>
    </source>
</evidence>
<feature type="transmembrane region" description="Helical" evidence="5">
    <location>
        <begin position="49"/>
        <end position="72"/>
    </location>
</feature>
<dbReference type="EMBL" id="JAODUP010000628">
    <property type="protein sequence ID" value="KAK2146158.1"/>
    <property type="molecule type" value="Genomic_DNA"/>
</dbReference>
<dbReference type="PANTHER" id="PTHR10924">
    <property type="entry name" value="MAJOR FACILITATOR SUPERFAMILY PROTEIN-RELATED"/>
    <property type="match status" value="1"/>
</dbReference>
<proteinExistence type="predicted"/>
<keyword evidence="4 5" id="KW-0472">Membrane</keyword>
<dbReference type="InterPro" id="IPR049680">
    <property type="entry name" value="FLVCR1-2_SLC49-like"/>
</dbReference>
<gene>
    <name evidence="6" type="ORF">LSH36_628g03001</name>
</gene>
<evidence type="ECO:0000256" key="4">
    <source>
        <dbReference type="ARBA" id="ARBA00023136"/>
    </source>
</evidence>
<evidence type="ECO:0000256" key="2">
    <source>
        <dbReference type="ARBA" id="ARBA00022692"/>
    </source>
</evidence>